<name>A0AAU8ZNB4_MORMO</name>
<accession>A0AAU8ZNB4</accession>
<sequence length="62" mass="6906">MTCSNKKCTDGIEIIGCCSSRDCGCMGFPVAAKNCEECNKENRLPTDKRVLELLNYVEWLGD</sequence>
<organism evidence="1 2">
    <name type="scientific">Morganella morganii</name>
    <name type="common">Proteus morganii</name>
    <dbReference type="NCBI Taxonomy" id="582"/>
    <lineage>
        <taxon>Bacteria</taxon>
        <taxon>Pseudomonadati</taxon>
        <taxon>Pseudomonadota</taxon>
        <taxon>Gammaproteobacteria</taxon>
        <taxon>Enterobacterales</taxon>
        <taxon>Morganellaceae</taxon>
        <taxon>Morganella</taxon>
    </lineage>
</organism>
<dbReference type="Proteomes" id="UP000244682">
    <property type="component" value="Chromosome"/>
</dbReference>
<reference evidence="1 2" key="1">
    <citation type="submission" date="2018-04" db="EMBL/GenBank/DDBJ databases">
        <title>Whole genome sequencing of Morganella morganii AR_0133.</title>
        <authorList>
            <person name="Conlan S."/>
            <person name="Thomas P.J."/>
            <person name="Mullikin J."/>
            <person name="Frank K.M."/>
            <person name="Segre J.A."/>
        </authorList>
    </citation>
    <scope>NUCLEOTIDE SEQUENCE [LARGE SCALE GENOMIC DNA]</scope>
    <source>
        <strain evidence="1 2">AR_0133</strain>
    </source>
</reference>
<dbReference type="AlphaFoldDB" id="A0AAU8ZNB4"/>
<gene>
    <name evidence="1" type="ORF">AM380_12610</name>
</gene>
<dbReference type="EMBL" id="CP028956">
    <property type="protein sequence ID" value="AWC94429.1"/>
    <property type="molecule type" value="Genomic_DNA"/>
</dbReference>
<protein>
    <submittedName>
        <fullName evidence="1">Uncharacterized protein</fullName>
    </submittedName>
</protein>
<evidence type="ECO:0000313" key="1">
    <source>
        <dbReference type="EMBL" id="AWC94429.1"/>
    </source>
</evidence>
<evidence type="ECO:0000313" key="2">
    <source>
        <dbReference type="Proteomes" id="UP000244682"/>
    </source>
</evidence>
<proteinExistence type="predicted"/>